<dbReference type="Proteomes" id="UP000076871">
    <property type="component" value="Unassembled WGS sequence"/>
</dbReference>
<dbReference type="AlphaFoldDB" id="A0A165B6Y1"/>
<accession>A0A165B6Y1</accession>
<dbReference type="OrthoDB" id="2799068at2759"/>
<dbReference type="InParanoid" id="A0A165B6Y1"/>
<organism evidence="1 2">
    <name type="scientific">Laetiporus sulphureus 93-53</name>
    <dbReference type="NCBI Taxonomy" id="1314785"/>
    <lineage>
        <taxon>Eukaryota</taxon>
        <taxon>Fungi</taxon>
        <taxon>Dikarya</taxon>
        <taxon>Basidiomycota</taxon>
        <taxon>Agaricomycotina</taxon>
        <taxon>Agaricomycetes</taxon>
        <taxon>Polyporales</taxon>
        <taxon>Laetiporus</taxon>
    </lineage>
</organism>
<gene>
    <name evidence="1" type="ORF">LAESUDRAFT_666254</name>
</gene>
<reference evidence="1 2" key="1">
    <citation type="journal article" date="2016" name="Mol. Biol. Evol.">
        <title>Comparative Genomics of Early-Diverging Mushroom-Forming Fungi Provides Insights into the Origins of Lignocellulose Decay Capabilities.</title>
        <authorList>
            <person name="Nagy L.G."/>
            <person name="Riley R."/>
            <person name="Tritt A."/>
            <person name="Adam C."/>
            <person name="Daum C."/>
            <person name="Floudas D."/>
            <person name="Sun H."/>
            <person name="Yadav J.S."/>
            <person name="Pangilinan J."/>
            <person name="Larsson K.H."/>
            <person name="Matsuura K."/>
            <person name="Barry K."/>
            <person name="Labutti K."/>
            <person name="Kuo R."/>
            <person name="Ohm R.A."/>
            <person name="Bhattacharya S.S."/>
            <person name="Shirouzu T."/>
            <person name="Yoshinaga Y."/>
            <person name="Martin F.M."/>
            <person name="Grigoriev I.V."/>
            <person name="Hibbett D.S."/>
        </authorList>
    </citation>
    <scope>NUCLEOTIDE SEQUENCE [LARGE SCALE GENOMIC DNA]</scope>
    <source>
        <strain evidence="1 2">93-53</strain>
    </source>
</reference>
<dbReference type="STRING" id="1314785.A0A165B6Y1"/>
<evidence type="ECO:0000313" key="2">
    <source>
        <dbReference type="Proteomes" id="UP000076871"/>
    </source>
</evidence>
<evidence type="ECO:0000313" key="1">
    <source>
        <dbReference type="EMBL" id="KZT00385.1"/>
    </source>
</evidence>
<name>A0A165B6Y1_9APHY</name>
<keyword evidence="2" id="KW-1185">Reference proteome</keyword>
<dbReference type="EMBL" id="KV427687">
    <property type="protein sequence ID" value="KZT00385.1"/>
    <property type="molecule type" value="Genomic_DNA"/>
</dbReference>
<dbReference type="GeneID" id="63822274"/>
<protein>
    <recommendedName>
        <fullName evidence="3">BTB domain-containing protein</fullName>
    </recommendedName>
</protein>
<dbReference type="RefSeq" id="XP_040758125.1">
    <property type="nucleotide sequence ID" value="XM_040905244.1"/>
</dbReference>
<sequence length="301" mass="34490">MRYAGGYYSTVEKSSPTRPFWFADGDIVLDVERHLFKIHRKRLQCSDIFSDMLAVPQPDVVDKVDDCPIVSLPDAAQDWLVALQWMYEPAAFNKMIHPIPFTLIPSALRIGTKYEIGALRKWAVNHLRARWPSDLEHMDTSSLPCAAEAIALARECDVPEILPAAFYALSLQRWGYNAEGGRSHLILSPADMRRLVIGREHLHHFTARILQDPFMTRPDGPSFDSCAQCREPLQRYWRAKVVSDPHSPFECWLLRELYVMATCADELFEATLCVTCLSWHKDMAWARFDGLKSSIPDFFCL</sequence>
<evidence type="ECO:0008006" key="3">
    <source>
        <dbReference type="Google" id="ProtNLM"/>
    </source>
</evidence>
<proteinExistence type="predicted"/>